<proteinExistence type="predicted"/>
<reference evidence="1 2" key="1">
    <citation type="submission" date="2016-04" db="EMBL/GenBank/DDBJ databases">
        <title>A degradative enzymes factory behind the ericoid mycorrhizal symbiosis.</title>
        <authorList>
            <consortium name="DOE Joint Genome Institute"/>
            <person name="Martino E."/>
            <person name="Morin E."/>
            <person name="Grelet G."/>
            <person name="Kuo A."/>
            <person name="Kohler A."/>
            <person name="Daghino S."/>
            <person name="Barry K."/>
            <person name="Choi C."/>
            <person name="Cichocki N."/>
            <person name="Clum A."/>
            <person name="Copeland A."/>
            <person name="Hainaut M."/>
            <person name="Haridas S."/>
            <person name="Labutti K."/>
            <person name="Lindquist E."/>
            <person name="Lipzen A."/>
            <person name="Khouja H.-R."/>
            <person name="Murat C."/>
            <person name="Ohm R."/>
            <person name="Olson A."/>
            <person name="Spatafora J."/>
            <person name="Veneault-Fourrey C."/>
            <person name="Henrissat B."/>
            <person name="Grigoriev I."/>
            <person name="Martin F."/>
            <person name="Perotto S."/>
        </authorList>
    </citation>
    <scope>NUCLEOTIDE SEQUENCE [LARGE SCALE GENOMIC DNA]</scope>
    <source>
        <strain evidence="1 2">F</strain>
    </source>
</reference>
<dbReference type="OrthoDB" id="1262810at2759"/>
<dbReference type="AlphaFoldDB" id="A0A2J6RHH1"/>
<sequence length="286" mass="32495">MSGWPSSPPSPSYQEIYSAQNWGSAQPLINYSNTATTKIAPSPQENTNPQFVVDSRVGEDREFFDRVIAAARTKSGKFPSQESLSLDELKPFGEPDFHRLPFAIRNRSQLTSEITVGAAGELYAYEILSRLETSLPGFGLDNWHSGIRKQVTVHENYRNLRPWQGRETADMTYNDTAGVFTKILIESNYLNKEIWANARPKYFFTVKATTEKCSTRFLLSNIEYQIMQQMKLTKDGPSAEVYIILRVFNLDKDEIDMRVYVDPVGMQESGQLEFITKLYSVIPSAS</sequence>
<accession>A0A2J6RHH1</accession>
<dbReference type="EMBL" id="KZ613948">
    <property type="protein sequence ID" value="PMD37968.1"/>
    <property type="molecule type" value="Genomic_DNA"/>
</dbReference>
<evidence type="ECO:0000313" key="2">
    <source>
        <dbReference type="Proteomes" id="UP000235786"/>
    </source>
</evidence>
<keyword evidence="2" id="KW-1185">Reference proteome</keyword>
<dbReference type="Proteomes" id="UP000235786">
    <property type="component" value="Unassembled WGS sequence"/>
</dbReference>
<gene>
    <name evidence="1" type="ORF">L207DRAFT_431094</name>
</gene>
<evidence type="ECO:0000313" key="1">
    <source>
        <dbReference type="EMBL" id="PMD37968.1"/>
    </source>
</evidence>
<protein>
    <submittedName>
        <fullName evidence="1">Uncharacterized protein</fullName>
    </submittedName>
</protein>
<name>A0A2J6RHH1_HYAVF</name>
<organism evidence="1 2">
    <name type="scientific">Hyaloscypha variabilis (strain UAMH 11265 / GT02V1 / F)</name>
    <name type="common">Meliniomyces variabilis</name>
    <dbReference type="NCBI Taxonomy" id="1149755"/>
    <lineage>
        <taxon>Eukaryota</taxon>
        <taxon>Fungi</taxon>
        <taxon>Dikarya</taxon>
        <taxon>Ascomycota</taxon>
        <taxon>Pezizomycotina</taxon>
        <taxon>Leotiomycetes</taxon>
        <taxon>Helotiales</taxon>
        <taxon>Hyaloscyphaceae</taxon>
        <taxon>Hyaloscypha</taxon>
        <taxon>Hyaloscypha variabilis</taxon>
    </lineage>
</organism>